<organism evidence="1 2">
    <name type="scientific">Ornithinibacillus caprae</name>
    <dbReference type="NCBI Taxonomy" id="2678566"/>
    <lineage>
        <taxon>Bacteria</taxon>
        <taxon>Bacillati</taxon>
        <taxon>Bacillota</taxon>
        <taxon>Bacilli</taxon>
        <taxon>Bacillales</taxon>
        <taxon>Bacillaceae</taxon>
        <taxon>Ornithinibacillus</taxon>
    </lineage>
</organism>
<sequence length="87" mass="10500">MKIQLKGNGSGGTEIKLDFHLVMRKLEHANERLRELELPKPKNTYGKNDLKFTNEWLEREEMIHQFFKQYVETVKKILQIRKKMLRS</sequence>
<dbReference type="Pfam" id="PF17279">
    <property type="entry name" value="DUF5344"/>
    <property type="match status" value="1"/>
</dbReference>
<gene>
    <name evidence="1" type="ORF">GMD78_03380</name>
</gene>
<dbReference type="EMBL" id="WOCA01000002">
    <property type="protein sequence ID" value="MUK87442.1"/>
    <property type="molecule type" value="Genomic_DNA"/>
</dbReference>
<accession>A0A6N8FCQ4</accession>
<dbReference type="InterPro" id="IPR046318">
    <property type="entry name" value="DUF5344"/>
</dbReference>
<name>A0A6N8FCQ4_9BACI</name>
<reference evidence="1 2" key="1">
    <citation type="submission" date="2019-11" db="EMBL/GenBank/DDBJ databases">
        <authorList>
            <person name="Li X."/>
        </authorList>
    </citation>
    <scope>NUCLEOTIDE SEQUENCE [LARGE SCALE GENOMIC DNA]</scope>
    <source>
        <strain evidence="1 2">L9</strain>
    </source>
</reference>
<evidence type="ECO:0000313" key="2">
    <source>
        <dbReference type="Proteomes" id="UP000469125"/>
    </source>
</evidence>
<keyword evidence="2" id="KW-1185">Reference proteome</keyword>
<dbReference type="RefSeq" id="WP_155667137.1">
    <property type="nucleotide sequence ID" value="NZ_WOCA01000002.1"/>
</dbReference>
<dbReference type="AlphaFoldDB" id="A0A6N8FCQ4"/>
<evidence type="ECO:0000313" key="1">
    <source>
        <dbReference type="EMBL" id="MUK87442.1"/>
    </source>
</evidence>
<dbReference type="Proteomes" id="UP000469125">
    <property type="component" value="Unassembled WGS sequence"/>
</dbReference>
<proteinExistence type="predicted"/>
<protein>
    <submittedName>
        <fullName evidence="1">Uncharacterized protein</fullName>
    </submittedName>
</protein>
<comment type="caution">
    <text evidence="1">The sequence shown here is derived from an EMBL/GenBank/DDBJ whole genome shotgun (WGS) entry which is preliminary data.</text>
</comment>